<keyword evidence="1" id="KW-1133">Transmembrane helix</keyword>
<proteinExistence type="predicted"/>
<keyword evidence="4" id="KW-1185">Reference proteome</keyword>
<dbReference type="Proteomes" id="UP001152320">
    <property type="component" value="Chromosome 12"/>
</dbReference>
<evidence type="ECO:0000256" key="1">
    <source>
        <dbReference type="SAM" id="Phobius"/>
    </source>
</evidence>
<feature type="transmembrane region" description="Helical" evidence="1">
    <location>
        <begin position="269"/>
        <end position="292"/>
    </location>
</feature>
<sequence>MIFTTICFTYLAMTSLAAISIDIQLNNVSYWGHRCNELSAEKREQWSCDLGHSCHIDCAILPSCKRGAWIHRESSYFLFEDYGTNERQWVENDAGCSVLQMQDVSPHSLGVYECWCDAPHEKSFELVHCFYLKTAFYANITNNGETKRHNGSCYESPMVSKVEVSENDLIEVKCQANAKPIMNCSNSTETFRASHLQSPCKILCRIRLNERAVCIVNITLTVRISHTNIQSKLTTEIPHTEPRTQTSMEPSLKNTSEVEIGNPNPNGNLITFSFVVISFLIIVVVVLLGLLVSKNKGTIRNRGSFSTTLKSVCWKSPKYILTKCLKTQRENICTRFRNTFVFANDNSVLTSAGTMHQSSSAIVGPTVVSPYAVTDIIWDTEPSRHRNYLLNHQEIPVDDNLHQRTGASTFLNSSNEYVNTENVIYAYD</sequence>
<keyword evidence="1" id="KW-0812">Transmembrane</keyword>
<dbReference type="EMBL" id="JAIZAY010000012">
    <property type="protein sequence ID" value="KAJ8031492.1"/>
    <property type="molecule type" value="Genomic_DNA"/>
</dbReference>
<feature type="chain" id="PRO_5040426002" description="Ig-like domain-containing protein" evidence="2">
    <location>
        <begin position="18"/>
        <end position="428"/>
    </location>
</feature>
<dbReference type="AlphaFoldDB" id="A0A9Q1BRI3"/>
<name>A0A9Q1BRI3_HOLLE</name>
<accession>A0A9Q1BRI3</accession>
<reference evidence="3" key="1">
    <citation type="submission" date="2021-10" db="EMBL/GenBank/DDBJ databases">
        <title>Tropical sea cucumber genome reveals ecological adaptation and Cuvierian tubules defense mechanism.</title>
        <authorList>
            <person name="Chen T."/>
        </authorList>
    </citation>
    <scope>NUCLEOTIDE SEQUENCE</scope>
    <source>
        <strain evidence="3">Nanhai2018</strain>
        <tissue evidence="3">Muscle</tissue>
    </source>
</reference>
<protein>
    <recommendedName>
        <fullName evidence="5">Ig-like domain-containing protein</fullName>
    </recommendedName>
</protein>
<keyword evidence="2" id="KW-0732">Signal</keyword>
<keyword evidence="1" id="KW-0472">Membrane</keyword>
<feature type="signal peptide" evidence="2">
    <location>
        <begin position="1"/>
        <end position="17"/>
    </location>
</feature>
<evidence type="ECO:0000313" key="3">
    <source>
        <dbReference type="EMBL" id="KAJ8031492.1"/>
    </source>
</evidence>
<comment type="caution">
    <text evidence="3">The sequence shown here is derived from an EMBL/GenBank/DDBJ whole genome shotgun (WGS) entry which is preliminary data.</text>
</comment>
<gene>
    <name evidence="3" type="ORF">HOLleu_24698</name>
</gene>
<organism evidence="3 4">
    <name type="scientific">Holothuria leucospilota</name>
    <name type="common">Black long sea cucumber</name>
    <name type="synonym">Mertensiothuria leucospilota</name>
    <dbReference type="NCBI Taxonomy" id="206669"/>
    <lineage>
        <taxon>Eukaryota</taxon>
        <taxon>Metazoa</taxon>
        <taxon>Echinodermata</taxon>
        <taxon>Eleutherozoa</taxon>
        <taxon>Echinozoa</taxon>
        <taxon>Holothuroidea</taxon>
        <taxon>Aspidochirotacea</taxon>
        <taxon>Aspidochirotida</taxon>
        <taxon>Holothuriidae</taxon>
        <taxon>Holothuria</taxon>
    </lineage>
</organism>
<evidence type="ECO:0008006" key="5">
    <source>
        <dbReference type="Google" id="ProtNLM"/>
    </source>
</evidence>
<evidence type="ECO:0000313" key="4">
    <source>
        <dbReference type="Proteomes" id="UP001152320"/>
    </source>
</evidence>
<evidence type="ECO:0000256" key="2">
    <source>
        <dbReference type="SAM" id="SignalP"/>
    </source>
</evidence>